<dbReference type="Gramene" id="TKW19334">
    <property type="protein sequence ID" value="TKW19334"/>
    <property type="gene ID" value="SEVIR_4G013500v2"/>
</dbReference>
<gene>
    <name evidence="1" type="ORF">SEVIR_4G013500v2</name>
</gene>
<name>A0A4U6UVQ5_SETVI</name>
<proteinExistence type="predicted"/>
<protein>
    <submittedName>
        <fullName evidence="1">Uncharacterized protein</fullName>
    </submittedName>
</protein>
<dbReference type="Proteomes" id="UP000298652">
    <property type="component" value="Chromosome 4"/>
</dbReference>
<sequence length="99" mass="10860">MGAVANHDVELLLEVRSLSRSETKWVAMLHGNMLNMHATHQIMGLGVGRSWQVSPLICFCPRLVPVGVLHSSGVLHYGGSHPSPDAGWYCNSEVIHFVE</sequence>
<evidence type="ECO:0000313" key="1">
    <source>
        <dbReference type="EMBL" id="TKW19334.1"/>
    </source>
</evidence>
<keyword evidence="2" id="KW-1185">Reference proteome</keyword>
<dbReference type="EMBL" id="CM016555">
    <property type="protein sequence ID" value="TKW19334.1"/>
    <property type="molecule type" value="Genomic_DNA"/>
</dbReference>
<reference evidence="1" key="1">
    <citation type="submission" date="2019-03" db="EMBL/GenBank/DDBJ databases">
        <title>WGS assembly of Setaria viridis.</title>
        <authorList>
            <person name="Huang P."/>
            <person name="Jenkins J."/>
            <person name="Grimwood J."/>
            <person name="Barry K."/>
            <person name="Healey A."/>
            <person name="Mamidi S."/>
            <person name="Sreedasyam A."/>
            <person name="Shu S."/>
            <person name="Feldman M."/>
            <person name="Wu J."/>
            <person name="Yu Y."/>
            <person name="Chen C."/>
            <person name="Johnson J."/>
            <person name="Rokhsar D."/>
            <person name="Baxter I."/>
            <person name="Schmutz J."/>
            <person name="Brutnell T."/>
            <person name="Kellogg E."/>
        </authorList>
    </citation>
    <scope>NUCLEOTIDE SEQUENCE [LARGE SCALE GENOMIC DNA]</scope>
</reference>
<organism evidence="1 2">
    <name type="scientific">Setaria viridis</name>
    <name type="common">Green bristlegrass</name>
    <name type="synonym">Setaria italica subsp. viridis</name>
    <dbReference type="NCBI Taxonomy" id="4556"/>
    <lineage>
        <taxon>Eukaryota</taxon>
        <taxon>Viridiplantae</taxon>
        <taxon>Streptophyta</taxon>
        <taxon>Embryophyta</taxon>
        <taxon>Tracheophyta</taxon>
        <taxon>Spermatophyta</taxon>
        <taxon>Magnoliopsida</taxon>
        <taxon>Liliopsida</taxon>
        <taxon>Poales</taxon>
        <taxon>Poaceae</taxon>
        <taxon>PACMAD clade</taxon>
        <taxon>Panicoideae</taxon>
        <taxon>Panicodae</taxon>
        <taxon>Paniceae</taxon>
        <taxon>Cenchrinae</taxon>
        <taxon>Setaria</taxon>
    </lineage>
</organism>
<accession>A0A4U6UVQ5</accession>
<dbReference type="AlphaFoldDB" id="A0A4U6UVQ5"/>
<evidence type="ECO:0000313" key="2">
    <source>
        <dbReference type="Proteomes" id="UP000298652"/>
    </source>
</evidence>